<dbReference type="EMBL" id="JQGA01001632">
    <property type="protein sequence ID" value="KGO63570.1"/>
    <property type="molecule type" value="Genomic_DNA"/>
</dbReference>
<dbReference type="OrthoDB" id="10448137at2759"/>
<protein>
    <submittedName>
        <fullName evidence="1">Uncharacterized protein</fullName>
    </submittedName>
</protein>
<dbReference type="Proteomes" id="UP000030104">
    <property type="component" value="Unassembled WGS sequence"/>
</dbReference>
<dbReference type="AlphaFoldDB" id="A0A0A2KGT6"/>
<reference evidence="1 2" key="1">
    <citation type="journal article" date="2015" name="Mol. Plant Microbe Interact.">
        <title>Genome, transcriptome, and functional analyses of Penicillium expansum provide new insights into secondary metabolism and pathogenicity.</title>
        <authorList>
            <person name="Ballester A.R."/>
            <person name="Marcet-Houben M."/>
            <person name="Levin E."/>
            <person name="Sela N."/>
            <person name="Selma-Lazaro C."/>
            <person name="Carmona L."/>
            <person name="Wisniewski M."/>
            <person name="Droby S."/>
            <person name="Gonzalez-Candelas L."/>
            <person name="Gabaldon T."/>
        </authorList>
    </citation>
    <scope>NUCLEOTIDE SEQUENCE [LARGE SCALE GENOMIC DNA]</scope>
    <source>
        <strain evidence="1 2">PHI-1</strain>
    </source>
</reference>
<comment type="caution">
    <text evidence="1">The sequence shown here is derived from an EMBL/GenBank/DDBJ whole genome shotgun (WGS) entry which is preliminary data.</text>
</comment>
<gene>
    <name evidence="1" type="ORF">PITC_049520</name>
</gene>
<sequence>MSVNLSISDEDENIPNYLEKDHFPAEGPFVVFVVFVLFDLELLFLQAQSEGDVDSSRPSNDLHFVSQAASISSLLEIFASILDALSSYAGCHSIRINNATRAKIIYLHHRTAVAVRFFQLKQA</sequence>
<keyword evidence="2" id="KW-1185">Reference proteome</keyword>
<evidence type="ECO:0000313" key="1">
    <source>
        <dbReference type="EMBL" id="KGO63570.1"/>
    </source>
</evidence>
<organism evidence="1 2">
    <name type="scientific">Penicillium italicum</name>
    <name type="common">Blue mold</name>
    <dbReference type="NCBI Taxonomy" id="40296"/>
    <lineage>
        <taxon>Eukaryota</taxon>
        <taxon>Fungi</taxon>
        <taxon>Dikarya</taxon>
        <taxon>Ascomycota</taxon>
        <taxon>Pezizomycotina</taxon>
        <taxon>Eurotiomycetes</taxon>
        <taxon>Eurotiomycetidae</taxon>
        <taxon>Eurotiales</taxon>
        <taxon>Aspergillaceae</taxon>
        <taxon>Penicillium</taxon>
    </lineage>
</organism>
<name>A0A0A2KGT6_PENIT</name>
<dbReference type="HOGENOM" id="CLU_2016034_0_0_1"/>
<proteinExistence type="predicted"/>
<accession>A0A0A2KGT6</accession>
<evidence type="ECO:0000313" key="2">
    <source>
        <dbReference type="Proteomes" id="UP000030104"/>
    </source>
</evidence>